<comment type="caution">
    <text evidence="1">The sequence shown here is derived from an EMBL/GenBank/DDBJ whole genome shotgun (WGS) entry which is preliminary data.</text>
</comment>
<sequence length="82" mass="9050">MINNEGLLSRITVNPKVMVGKPTIRGMRITVEQILRALAGGISGRELLEEYPDLEPEDIQAVLIYAAELVSEEQIFPIEVSA</sequence>
<dbReference type="InterPro" id="IPR009057">
    <property type="entry name" value="Homeodomain-like_sf"/>
</dbReference>
<dbReference type="Proteomes" id="UP000603434">
    <property type="component" value="Unassembled WGS sequence"/>
</dbReference>
<dbReference type="Pfam" id="PF04255">
    <property type="entry name" value="DUF433"/>
    <property type="match status" value="1"/>
</dbReference>
<organism evidence="1 2">
    <name type="scientific">Candidatus Desulfatibia profunda</name>
    <dbReference type="NCBI Taxonomy" id="2841695"/>
    <lineage>
        <taxon>Bacteria</taxon>
        <taxon>Pseudomonadati</taxon>
        <taxon>Thermodesulfobacteriota</taxon>
        <taxon>Desulfobacteria</taxon>
        <taxon>Desulfobacterales</taxon>
        <taxon>Desulfobacterales incertae sedis</taxon>
        <taxon>Candidatus Desulfatibia</taxon>
    </lineage>
</organism>
<dbReference type="EMBL" id="JACNJH010000130">
    <property type="protein sequence ID" value="MBC8361354.1"/>
    <property type="molecule type" value="Genomic_DNA"/>
</dbReference>
<gene>
    <name evidence="1" type="ORF">H8E23_08155</name>
</gene>
<dbReference type="PANTHER" id="PTHR34849:SF3">
    <property type="entry name" value="SSR2962 PROTEIN"/>
    <property type="match status" value="1"/>
</dbReference>
<dbReference type="InterPro" id="IPR007367">
    <property type="entry name" value="DUF433"/>
</dbReference>
<protein>
    <submittedName>
        <fullName evidence="1">DUF433 domain-containing protein</fullName>
    </submittedName>
</protein>
<dbReference type="Gene3D" id="1.10.10.10">
    <property type="entry name" value="Winged helix-like DNA-binding domain superfamily/Winged helix DNA-binding domain"/>
    <property type="match status" value="1"/>
</dbReference>
<dbReference type="AlphaFoldDB" id="A0A8J6NSL2"/>
<evidence type="ECO:0000313" key="1">
    <source>
        <dbReference type="EMBL" id="MBC8361354.1"/>
    </source>
</evidence>
<proteinExistence type="predicted"/>
<dbReference type="SUPFAM" id="SSF46689">
    <property type="entry name" value="Homeodomain-like"/>
    <property type="match status" value="1"/>
</dbReference>
<reference evidence="1 2" key="1">
    <citation type="submission" date="2020-08" db="EMBL/GenBank/DDBJ databases">
        <title>Bridging the membrane lipid divide: bacteria of the FCB group superphylum have the potential to synthesize archaeal ether lipids.</title>
        <authorList>
            <person name="Villanueva L."/>
            <person name="Von Meijenfeldt F.A.B."/>
            <person name="Westbye A.B."/>
            <person name="Yadav S."/>
            <person name="Hopmans E.C."/>
            <person name="Dutilh B.E."/>
            <person name="Sinninghe Damste J.S."/>
        </authorList>
    </citation>
    <scope>NUCLEOTIDE SEQUENCE [LARGE SCALE GENOMIC DNA]</scope>
    <source>
        <strain evidence="1">NIOZ-UU30</strain>
    </source>
</reference>
<dbReference type="PANTHER" id="PTHR34849">
    <property type="entry name" value="SSL5025 PROTEIN"/>
    <property type="match status" value="1"/>
</dbReference>
<dbReference type="InterPro" id="IPR036388">
    <property type="entry name" value="WH-like_DNA-bd_sf"/>
</dbReference>
<accession>A0A8J6NSL2</accession>
<name>A0A8J6NSL2_9BACT</name>
<evidence type="ECO:0000313" key="2">
    <source>
        <dbReference type="Proteomes" id="UP000603434"/>
    </source>
</evidence>